<evidence type="ECO:0000313" key="4">
    <source>
        <dbReference type="Proteomes" id="UP000268350"/>
    </source>
</evidence>
<sequence length="673" mass="75477">MEALPCASQQQQEEQLANLSMDSSLGDNVVSIPKELILLSLVAQQQCLYNPKHPHYRSTKSKDEKWAEIGGQVGWSDTQCKGKWKALRDQYCRELKRAKTCAKAVKWKYFKELDFLRPFALARNYRGRSAQSANGIVPIGQALTLPINNSFSSNSSNSQNLHLSSSIKIEDATAASLLDNCSLVQFLQQHVPSTTSSGATGVTTSTDKKSGSAFIANHINVMQQHQQQLQAQPGNNWSYLADAGGGSTAPSIVDPTVVEIVDCVNAANNQSNSAATTKAATAVTTTTSTNAEEEDDDPLHTFLDMESFFEKELITLIQQEDMIYNYGNENYRNAKLKMEVWEEIARKLKKSVKQCRLKWKALRDQYAREHKRLRTLMQIEATSRWKHYDTLNFLQKYIQQKAFEGDPPLSMLLPKHDLEEHLGGHGNHSTTTQQNNMETSSTSSQLNMSLPTLTGPHKSELTNALQQQQQQEEQNQQARELCVASYDEMDIENFINGDAHHNDEDEDDENEEIENTTVPEPNTQQQEQQVVGYDHEDRSVYMAVQSVSNAMTKQEQLNDASSNLEQQQLQPAGGYQQKLDVEAPSTPRYQNAATTPCSTPTSRYYSNQISPPKSGQLEFPVGSINGEDDEIGAFFKAVAMKIRSAQMEPVAFTDLQIDILRVINEALRNHQRE</sequence>
<dbReference type="InterPro" id="IPR006578">
    <property type="entry name" value="MADF-dom"/>
</dbReference>
<feature type="compositionally biased region" description="Polar residues" evidence="1">
    <location>
        <begin position="427"/>
        <end position="452"/>
    </location>
</feature>
<dbReference type="OrthoDB" id="5984255at2759"/>
<evidence type="ECO:0000313" key="3">
    <source>
        <dbReference type="EMBL" id="SPP76626.1"/>
    </source>
</evidence>
<organism evidence="3 4">
    <name type="scientific">Drosophila guanche</name>
    <name type="common">Fruit fly</name>
    <dbReference type="NCBI Taxonomy" id="7266"/>
    <lineage>
        <taxon>Eukaryota</taxon>
        <taxon>Metazoa</taxon>
        <taxon>Ecdysozoa</taxon>
        <taxon>Arthropoda</taxon>
        <taxon>Hexapoda</taxon>
        <taxon>Insecta</taxon>
        <taxon>Pterygota</taxon>
        <taxon>Neoptera</taxon>
        <taxon>Endopterygota</taxon>
        <taxon>Diptera</taxon>
        <taxon>Brachycera</taxon>
        <taxon>Muscomorpha</taxon>
        <taxon>Ephydroidea</taxon>
        <taxon>Drosophilidae</taxon>
        <taxon>Drosophila</taxon>
        <taxon>Sophophora</taxon>
    </lineage>
</organism>
<feature type="domain" description="MADF" evidence="2">
    <location>
        <begin position="312"/>
        <end position="399"/>
    </location>
</feature>
<feature type="compositionally biased region" description="Acidic residues" evidence="1">
    <location>
        <begin position="504"/>
        <end position="514"/>
    </location>
</feature>
<dbReference type="EMBL" id="OUUW01000002">
    <property type="protein sequence ID" value="SPP76626.1"/>
    <property type="molecule type" value="Genomic_DNA"/>
</dbReference>
<feature type="domain" description="MADF" evidence="2">
    <location>
        <begin position="37"/>
        <end position="121"/>
    </location>
</feature>
<feature type="compositionally biased region" description="Polar residues" evidence="1">
    <location>
        <begin position="516"/>
        <end position="527"/>
    </location>
</feature>
<accession>A0A3B0JTE7</accession>
<dbReference type="AlphaFoldDB" id="A0A3B0JTE7"/>
<dbReference type="PANTHER" id="PTHR12243:SF64">
    <property type="entry name" value="DORSAL INTERACTING PROTEIN 3-RELATED"/>
    <property type="match status" value="1"/>
</dbReference>
<feature type="region of interest" description="Disordered" evidence="1">
    <location>
        <begin position="497"/>
        <end position="527"/>
    </location>
</feature>
<evidence type="ECO:0000259" key="2">
    <source>
        <dbReference type="PROSITE" id="PS51029"/>
    </source>
</evidence>
<feature type="region of interest" description="Disordered" evidence="1">
    <location>
        <begin position="420"/>
        <end position="457"/>
    </location>
</feature>
<name>A0A3B0JTE7_DROGU</name>
<protein>
    <submittedName>
        <fullName evidence="3">Blast:Transcription factor Adf-1</fullName>
    </submittedName>
</protein>
<gene>
    <name evidence="3" type="ORF">DGUA_6G007182</name>
</gene>
<dbReference type="InterPro" id="IPR039353">
    <property type="entry name" value="TF_Adf1"/>
</dbReference>
<reference evidence="4" key="1">
    <citation type="submission" date="2018-01" db="EMBL/GenBank/DDBJ databases">
        <authorList>
            <person name="Alioto T."/>
            <person name="Alioto T."/>
        </authorList>
    </citation>
    <scope>NUCLEOTIDE SEQUENCE [LARGE SCALE GENOMIC DNA]</scope>
</reference>
<dbReference type="OMA" id="MIYNYSN"/>
<feature type="region of interest" description="Disordered" evidence="1">
    <location>
        <begin position="587"/>
        <end position="611"/>
    </location>
</feature>
<dbReference type="GO" id="GO:0005634">
    <property type="term" value="C:nucleus"/>
    <property type="evidence" value="ECO:0007669"/>
    <property type="project" value="TreeGrafter"/>
</dbReference>
<proteinExistence type="predicted"/>
<dbReference type="GO" id="GO:0006357">
    <property type="term" value="P:regulation of transcription by RNA polymerase II"/>
    <property type="evidence" value="ECO:0007669"/>
    <property type="project" value="TreeGrafter"/>
</dbReference>
<dbReference type="PROSITE" id="PS51029">
    <property type="entry name" value="MADF"/>
    <property type="match status" value="2"/>
</dbReference>
<dbReference type="Pfam" id="PF10545">
    <property type="entry name" value="MADF_DNA_bdg"/>
    <property type="match status" value="2"/>
</dbReference>
<dbReference type="Proteomes" id="UP000268350">
    <property type="component" value="Unassembled WGS sequence"/>
</dbReference>
<dbReference type="PANTHER" id="PTHR12243">
    <property type="entry name" value="MADF DOMAIN TRANSCRIPTION FACTOR"/>
    <property type="match status" value="1"/>
</dbReference>
<keyword evidence="4" id="KW-1185">Reference proteome</keyword>
<evidence type="ECO:0000256" key="1">
    <source>
        <dbReference type="SAM" id="MobiDB-lite"/>
    </source>
</evidence>
<dbReference type="GO" id="GO:0005667">
    <property type="term" value="C:transcription regulator complex"/>
    <property type="evidence" value="ECO:0007669"/>
    <property type="project" value="TreeGrafter"/>
</dbReference>
<dbReference type="SMART" id="SM00595">
    <property type="entry name" value="MADF"/>
    <property type="match status" value="2"/>
</dbReference>